<dbReference type="GO" id="GO:0045892">
    <property type="term" value="P:negative regulation of DNA-templated transcription"/>
    <property type="evidence" value="ECO:0007669"/>
    <property type="project" value="UniProtKB-UniRule"/>
</dbReference>
<proteinExistence type="inferred from homology"/>
<evidence type="ECO:0000256" key="6">
    <source>
        <dbReference type="SAM" id="Coils"/>
    </source>
</evidence>
<dbReference type="PANTHER" id="PTHR34824">
    <property type="entry name" value="HEAT-INDUCIBLE TRANSCRIPTION REPRESSOR HRCA"/>
    <property type="match status" value="1"/>
</dbReference>
<dbReference type="InterPro" id="IPR021153">
    <property type="entry name" value="HrcA_C"/>
</dbReference>
<dbReference type="Gene3D" id="1.10.10.10">
    <property type="entry name" value="Winged helix-like DNA-binding domain superfamily/Winged helix DNA-binding domain"/>
    <property type="match status" value="1"/>
</dbReference>
<keyword evidence="6" id="KW-0175">Coiled coil</keyword>
<comment type="caution">
    <text evidence="8">The sequence shown here is derived from an EMBL/GenBank/DDBJ whole genome shotgun (WGS) entry which is preliminary data.</text>
</comment>
<keyword evidence="3 5" id="KW-0346">Stress response</keyword>
<dbReference type="HAMAP" id="MF_00081">
    <property type="entry name" value="HrcA"/>
    <property type="match status" value="1"/>
</dbReference>
<dbReference type="RefSeq" id="WP_254673625.1">
    <property type="nucleotide sequence ID" value="NZ_JAMWDU010000002.1"/>
</dbReference>
<dbReference type="SUPFAM" id="SSF55781">
    <property type="entry name" value="GAF domain-like"/>
    <property type="match status" value="1"/>
</dbReference>
<comment type="function">
    <text evidence="5">Negative regulator of class I heat shock genes (grpE-dnaK-dnaJ and groELS operons). Prevents heat-shock induction of these operons.</text>
</comment>
<keyword evidence="9" id="KW-1185">Reference proteome</keyword>
<dbReference type="InterPro" id="IPR036388">
    <property type="entry name" value="WH-like_DNA-bd_sf"/>
</dbReference>
<dbReference type="PANTHER" id="PTHR34824:SF1">
    <property type="entry name" value="HEAT-INDUCIBLE TRANSCRIPTION REPRESSOR HRCA"/>
    <property type="match status" value="1"/>
</dbReference>
<keyword evidence="2 5" id="KW-0805">Transcription regulation</keyword>
<evidence type="ECO:0000259" key="7">
    <source>
        <dbReference type="Pfam" id="PF01628"/>
    </source>
</evidence>
<dbReference type="NCBIfam" id="TIGR00331">
    <property type="entry name" value="hrcA"/>
    <property type="match status" value="1"/>
</dbReference>
<dbReference type="InterPro" id="IPR029016">
    <property type="entry name" value="GAF-like_dom_sf"/>
</dbReference>
<dbReference type="EMBL" id="JAMWDU010000002">
    <property type="protein sequence ID" value="MCP8886696.1"/>
    <property type="molecule type" value="Genomic_DNA"/>
</dbReference>
<evidence type="ECO:0000256" key="1">
    <source>
        <dbReference type="ARBA" id="ARBA00022491"/>
    </source>
</evidence>
<dbReference type="Gene3D" id="3.30.450.40">
    <property type="match status" value="1"/>
</dbReference>
<gene>
    <name evidence="5 8" type="primary">hrcA</name>
    <name evidence="8" type="ORF">NF348_06235</name>
</gene>
<evidence type="ECO:0000313" key="8">
    <source>
        <dbReference type="EMBL" id="MCP8886696.1"/>
    </source>
</evidence>
<dbReference type="Pfam" id="PF01628">
    <property type="entry name" value="HrcA"/>
    <property type="match status" value="1"/>
</dbReference>
<comment type="similarity">
    <text evidence="5">Belongs to the HrcA family.</text>
</comment>
<dbReference type="SUPFAM" id="SSF46785">
    <property type="entry name" value="Winged helix' DNA-binding domain"/>
    <property type="match status" value="1"/>
</dbReference>
<feature type="coiled-coil region" evidence="6">
    <location>
        <begin position="205"/>
        <end position="232"/>
    </location>
</feature>
<keyword evidence="4 5" id="KW-0804">Transcription</keyword>
<dbReference type="AlphaFoldDB" id="A0A9Q4AN94"/>
<dbReference type="Gene3D" id="3.30.390.60">
    <property type="entry name" value="Heat-inducible transcription repressor hrca homolog, domain 3"/>
    <property type="match status" value="1"/>
</dbReference>
<evidence type="ECO:0000256" key="5">
    <source>
        <dbReference type="HAMAP-Rule" id="MF_00081"/>
    </source>
</evidence>
<protein>
    <recommendedName>
        <fullName evidence="5">Heat-inducible transcription repressor HrcA</fullName>
    </recommendedName>
</protein>
<organism evidence="8 9">
    <name type="scientific">Devosia ureilytica</name>
    <dbReference type="NCBI Taxonomy" id="2952754"/>
    <lineage>
        <taxon>Bacteria</taxon>
        <taxon>Pseudomonadati</taxon>
        <taxon>Pseudomonadota</taxon>
        <taxon>Alphaproteobacteria</taxon>
        <taxon>Hyphomicrobiales</taxon>
        <taxon>Devosiaceae</taxon>
        <taxon>Devosia</taxon>
    </lineage>
</organism>
<evidence type="ECO:0000256" key="3">
    <source>
        <dbReference type="ARBA" id="ARBA00023016"/>
    </source>
</evidence>
<feature type="domain" description="Heat-inducible transcription repressor HrcA C-terminal" evidence="7">
    <location>
        <begin position="116"/>
        <end position="340"/>
    </location>
</feature>
<name>A0A9Q4AN94_9HYPH</name>
<evidence type="ECO:0000256" key="4">
    <source>
        <dbReference type="ARBA" id="ARBA00023163"/>
    </source>
</evidence>
<dbReference type="Proteomes" id="UP001060275">
    <property type="component" value="Unassembled WGS sequence"/>
</dbReference>
<dbReference type="PIRSF" id="PIRSF005485">
    <property type="entry name" value="HrcA"/>
    <property type="match status" value="1"/>
</dbReference>
<dbReference type="InterPro" id="IPR036390">
    <property type="entry name" value="WH_DNA-bd_sf"/>
</dbReference>
<evidence type="ECO:0000256" key="2">
    <source>
        <dbReference type="ARBA" id="ARBA00023015"/>
    </source>
</evidence>
<dbReference type="InterPro" id="IPR023120">
    <property type="entry name" value="WHTH_transcript_rep_HrcA_IDD"/>
</dbReference>
<reference evidence="8" key="1">
    <citation type="submission" date="2022-06" db="EMBL/GenBank/DDBJ databases">
        <title>Devosia sp. XJ19-45 genome assembly.</title>
        <authorList>
            <person name="Li B."/>
            <person name="Cai M."/>
            <person name="Nie G."/>
            <person name="Li W."/>
        </authorList>
    </citation>
    <scope>NUCLEOTIDE SEQUENCE</scope>
    <source>
        <strain evidence="8">XJ19-45</strain>
    </source>
</reference>
<keyword evidence="1 5" id="KW-0678">Repressor</keyword>
<accession>A0A9Q4AN94</accession>
<dbReference type="GO" id="GO:0003677">
    <property type="term" value="F:DNA binding"/>
    <property type="evidence" value="ECO:0007669"/>
    <property type="project" value="InterPro"/>
</dbReference>
<sequence length="360" mass="39135">MTRPAEDFLSVLNARSQDIFRRLVERYLDTGVPVGSRDLSRLLQVELSPASVRNVMADLEDLGLIAAPHTSAGRAPTQQGLRFFVDSMLEIGTVNESERNQIARHIEGTAGHAQVEDVLTEASSLLSGLSQGAGVVIATKADMVLKHIEFVRLDTARAMAIMVGEDGQVENRILDLPPGYTASALQQAGNYLAQYVVGRTLSEARRVLNERRAEQRAELDELTQKLVEAGIATLAEPSGNNAPTVIVRGRANLINDTMASDELLRMRQLFDELESKDGLLDLLGDAERGQGVRIFIGSENKLFSLSGSSVILSPYKDANDRIVGVLGVIGPTRLNYARIVPVVDYTANVISAMMARKRGN</sequence>
<evidence type="ECO:0000313" key="9">
    <source>
        <dbReference type="Proteomes" id="UP001060275"/>
    </source>
</evidence>
<dbReference type="InterPro" id="IPR002571">
    <property type="entry name" value="HrcA"/>
</dbReference>